<comment type="caution">
    <text evidence="2">The sequence shown here is derived from an EMBL/GenBank/DDBJ whole genome shotgun (WGS) entry which is preliminary data.</text>
</comment>
<sequence length="172" mass="18184">MTEIRDSNLHLADSMGSLTTNANAMFATMGDLVSMMKEERKGKGLADLPPQTPVMLHFGVFNGFPGRQPPGGYMSPQPLGFQASNFGGGPAHGGMHPQAQDQTGQNPPRPVENLERYFMLGGNSTPQPPFGNQGGGPPPMGGHHPHVAANTGFMQQDARGAWQGLANSEAHL</sequence>
<reference evidence="2" key="1">
    <citation type="submission" date="2020-08" db="EMBL/GenBank/DDBJ databases">
        <title>Plant Genome Project.</title>
        <authorList>
            <person name="Zhang R.-G."/>
        </authorList>
    </citation>
    <scope>NUCLEOTIDE SEQUENCE</scope>
    <source>
        <strain evidence="2">WSP0</strain>
        <tissue evidence="2">Leaf</tissue>
    </source>
</reference>
<gene>
    <name evidence="2" type="ORF">RHGRI_007199</name>
</gene>
<dbReference type="EMBL" id="JACTNZ010000003">
    <property type="protein sequence ID" value="KAG5556863.1"/>
    <property type="molecule type" value="Genomic_DNA"/>
</dbReference>
<protein>
    <submittedName>
        <fullName evidence="2">Uncharacterized protein</fullName>
    </submittedName>
</protein>
<feature type="region of interest" description="Disordered" evidence="1">
    <location>
        <begin position="124"/>
        <end position="144"/>
    </location>
</feature>
<evidence type="ECO:0000313" key="3">
    <source>
        <dbReference type="Proteomes" id="UP000823749"/>
    </source>
</evidence>
<dbReference type="AlphaFoldDB" id="A0AAV6KXH3"/>
<dbReference type="Proteomes" id="UP000823749">
    <property type="component" value="Chromosome 3"/>
</dbReference>
<accession>A0AAV6KXH3</accession>
<organism evidence="2 3">
    <name type="scientific">Rhododendron griersonianum</name>
    <dbReference type="NCBI Taxonomy" id="479676"/>
    <lineage>
        <taxon>Eukaryota</taxon>
        <taxon>Viridiplantae</taxon>
        <taxon>Streptophyta</taxon>
        <taxon>Embryophyta</taxon>
        <taxon>Tracheophyta</taxon>
        <taxon>Spermatophyta</taxon>
        <taxon>Magnoliopsida</taxon>
        <taxon>eudicotyledons</taxon>
        <taxon>Gunneridae</taxon>
        <taxon>Pentapetalae</taxon>
        <taxon>asterids</taxon>
        <taxon>Ericales</taxon>
        <taxon>Ericaceae</taxon>
        <taxon>Ericoideae</taxon>
        <taxon>Rhodoreae</taxon>
        <taxon>Rhododendron</taxon>
    </lineage>
</organism>
<proteinExistence type="predicted"/>
<evidence type="ECO:0000313" key="2">
    <source>
        <dbReference type="EMBL" id="KAG5556863.1"/>
    </source>
</evidence>
<keyword evidence="3" id="KW-1185">Reference proteome</keyword>
<feature type="region of interest" description="Disordered" evidence="1">
    <location>
        <begin position="84"/>
        <end position="111"/>
    </location>
</feature>
<evidence type="ECO:0000256" key="1">
    <source>
        <dbReference type="SAM" id="MobiDB-lite"/>
    </source>
</evidence>
<name>A0AAV6KXH3_9ERIC</name>